<reference evidence="2 3" key="1">
    <citation type="journal article" date="2023" name="Nucleic Acids Res.">
        <title>The hologenome of Daphnia magna reveals possible DNA methylation and microbiome-mediated evolution of the host genome.</title>
        <authorList>
            <person name="Chaturvedi A."/>
            <person name="Li X."/>
            <person name="Dhandapani V."/>
            <person name="Marshall H."/>
            <person name="Kissane S."/>
            <person name="Cuenca-Cambronero M."/>
            <person name="Asole G."/>
            <person name="Calvet F."/>
            <person name="Ruiz-Romero M."/>
            <person name="Marangio P."/>
            <person name="Guigo R."/>
            <person name="Rago D."/>
            <person name="Mirbahai L."/>
            <person name="Eastwood N."/>
            <person name="Colbourne J.K."/>
            <person name="Zhou J."/>
            <person name="Mallon E."/>
            <person name="Orsini L."/>
        </authorList>
    </citation>
    <scope>NUCLEOTIDE SEQUENCE [LARGE SCALE GENOMIC DNA]</scope>
    <source>
        <strain evidence="2">LRV0_1</strain>
    </source>
</reference>
<dbReference type="Proteomes" id="UP001234178">
    <property type="component" value="Unassembled WGS sequence"/>
</dbReference>
<proteinExistence type="predicted"/>
<comment type="caution">
    <text evidence="2">The sequence shown here is derived from an EMBL/GenBank/DDBJ whole genome shotgun (WGS) entry which is preliminary data.</text>
</comment>
<accession>A0ABR0A9X7</accession>
<evidence type="ECO:0000313" key="2">
    <source>
        <dbReference type="EMBL" id="KAK4021793.1"/>
    </source>
</evidence>
<protein>
    <submittedName>
        <fullName evidence="2">Uncharacterized protein</fullName>
    </submittedName>
</protein>
<feature type="region of interest" description="Disordered" evidence="1">
    <location>
        <begin position="49"/>
        <end position="68"/>
    </location>
</feature>
<gene>
    <name evidence="2" type="ORF">OUZ56_003702</name>
</gene>
<dbReference type="EMBL" id="JAOYFB010000036">
    <property type="protein sequence ID" value="KAK4021793.1"/>
    <property type="molecule type" value="Genomic_DNA"/>
</dbReference>
<evidence type="ECO:0000256" key="1">
    <source>
        <dbReference type="SAM" id="MobiDB-lite"/>
    </source>
</evidence>
<organism evidence="2 3">
    <name type="scientific">Daphnia magna</name>
    <dbReference type="NCBI Taxonomy" id="35525"/>
    <lineage>
        <taxon>Eukaryota</taxon>
        <taxon>Metazoa</taxon>
        <taxon>Ecdysozoa</taxon>
        <taxon>Arthropoda</taxon>
        <taxon>Crustacea</taxon>
        <taxon>Branchiopoda</taxon>
        <taxon>Diplostraca</taxon>
        <taxon>Cladocera</taxon>
        <taxon>Anomopoda</taxon>
        <taxon>Daphniidae</taxon>
        <taxon>Daphnia</taxon>
    </lineage>
</organism>
<name>A0ABR0A9X7_9CRUS</name>
<keyword evidence="3" id="KW-1185">Reference proteome</keyword>
<sequence>MNLCQAREQQKARCDKRVKEQKLNVGDKFLLDMRTPLAGIKAEKFVQETADELETSPPPLETNLQSELDQTPCEKETLTQNLMCPPPKITPTPNLMTGSQTISLTFKPIPEASILPIQPERRFGLRPWNLLKPIVKF</sequence>
<evidence type="ECO:0000313" key="3">
    <source>
        <dbReference type="Proteomes" id="UP001234178"/>
    </source>
</evidence>